<dbReference type="PANTHER" id="PTHR46014">
    <property type="entry name" value="TETRATRICOPEPTIDE REPEAT PROTEIN 1"/>
    <property type="match status" value="1"/>
</dbReference>
<evidence type="ECO:0008006" key="4">
    <source>
        <dbReference type="Google" id="ProtNLM"/>
    </source>
</evidence>
<dbReference type="Proteomes" id="UP001219525">
    <property type="component" value="Unassembled WGS sequence"/>
</dbReference>
<dbReference type="SMART" id="SM00028">
    <property type="entry name" value="TPR"/>
    <property type="match status" value="2"/>
</dbReference>
<gene>
    <name evidence="2" type="ORF">GGX14DRAFT_641189</name>
</gene>
<accession>A0AAD7E3M8</accession>
<dbReference type="PANTHER" id="PTHR46014:SF1">
    <property type="entry name" value="TETRATRICOPEPTIDE REPEAT PROTEIN 1"/>
    <property type="match status" value="1"/>
</dbReference>
<proteinExistence type="predicted"/>
<comment type="caution">
    <text evidence="2">The sequence shown here is derived from an EMBL/GenBank/DDBJ whole genome shotgun (WGS) entry which is preliminary data.</text>
</comment>
<evidence type="ECO:0000313" key="3">
    <source>
        <dbReference type="Proteomes" id="UP001219525"/>
    </source>
</evidence>
<dbReference type="EMBL" id="JARJCW010000004">
    <property type="protein sequence ID" value="KAJ7225813.1"/>
    <property type="molecule type" value="Genomic_DNA"/>
</dbReference>
<dbReference type="SUPFAM" id="SSF48452">
    <property type="entry name" value="TPR-like"/>
    <property type="match status" value="1"/>
</dbReference>
<keyword evidence="3" id="KW-1185">Reference proteome</keyword>
<dbReference type="Gene3D" id="1.25.40.10">
    <property type="entry name" value="Tetratricopeptide repeat domain"/>
    <property type="match status" value="1"/>
</dbReference>
<dbReference type="AlphaFoldDB" id="A0AAD7E3M8"/>
<reference evidence="2" key="1">
    <citation type="submission" date="2023-03" db="EMBL/GenBank/DDBJ databases">
        <title>Massive genome expansion in bonnet fungi (Mycena s.s.) driven by repeated elements and novel gene families across ecological guilds.</title>
        <authorList>
            <consortium name="Lawrence Berkeley National Laboratory"/>
            <person name="Harder C.B."/>
            <person name="Miyauchi S."/>
            <person name="Viragh M."/>
            <person name="Kuo A."/>
            <person name="Thoen E."/>
            <person name="Andreopoulos B."/>
            <person name="Lu D."/>
            <person name="Skrede I."/>
            <person name="Drula E."/>
            <person name="Henrissat B."/>
            <person name="Morin E."/>
            <person name="Kohler A."/>
            <person name="Barry K."/>
            <person name="LaButti K."/>
            <person name="Morin E."/>
            <person name="Salamov A."/>
            <person name="Lipzen A."/>
            <person name="Mereny Z."/>
            <person name="Hegedus B."/>
            <person name="Baldrian P."/>
            <person name="Stursova M."/>
            <person name="Weitz H."/>
            <person name="Taylor A."/>
            <person name="Grigoriev I.V."/>
            <person name="Nagy L.G."/>
            <person name="Martin F."/>
            <person name="Kauserud H."/>
        </authorList>
    </citation>
    <scope>NUCLEOTIDE SEQUENCE</scope>
    <source>
        <strain evidence="2">9144</strain>
    </source>
</reference>
<sequence length="231" mass="25201">MASYLAQESLRISDQLKSEGNDHFRARRWEEALVAYRTGLGRLPKRRTPSSQPVADSADGVAPLSNEEEDAASKVPDSAPAMTPEELDCAKARAVLNANIGACCVKLNDHQQAVEACTQALLDDPNYVKALQRRAASNEKLNTWSSLTAAQEDYTTLLNILPSSSPEAKEIERSQVLLKLRLEAAQKTETDEMLGKLKGLGNSILGNFGLSTDNFQFVPNGQGGYSMNFTR</sequence>
<dbReference type="InterPro" id="IPR052769">
    <property type="entry name" value="TPR_domain_protein"/>
</dbReference>
<dbReference type="InterPro" id="IPR011990">
    <property type="entry name" value="TPR-like_helical_dom_sf"/>
</dbReference>
<feature type="region of interest" description="Disordered" evidence="1">
    <location>
        <begin position="40"/>
        <end position="80"/>
    </location>
</feature>
<dbReference type="InterPro" id="IPR019734">
    <property type="entry name" value="TPR_rpt"/>
</dbReference>
<protein>
    <recommendedName>
        <fullName evidence="4">TPR-like protein</fullName>
    </recommendedName>
</protein>
<organism evidence="2 3">
    <name type="scientific">Mycena pura</name>
    <dbReference type="NCBI Taxonomy" id="153505"/>
    <lineage>
        <taxon>Eukaryota</taxon>
        <taxon>Fungi</taxon>
        <taxon>Dikarya</taxon>
        <taxon>Basidiomycota</taxon>
        <taxon>Agaricomycotina</taxon>
        <taxon>Agaricomycetes</taxon>
        <taxon>Agaricomycetidae</taxon>
        <taxon>Agaricales</taxon>
        <taxon>Marasmiineae</taxon>
        <taxon>Mycenaceae</taxon>
        <taxon>Mycena</taxon>
    </lineage>
</organism>
<evidence type="ECO:0000256" key="1">
    <source>
        <dbReference type="SAM" id="MobiDB-lite"/>
    </source>
</evidence>
<name>A0AAD7E3M8_9AGAR</name>
<evidence type="ECO:0000313" key="2">
    <source>
        <dbReference type="EMBL" id="KAJ7225813.1"/>
    </source>
</evidence>